<dbReference type="Gene3D" id="3.40.50.300">
    <property type="entry name" value="P-loop containing nucleotide triphosphate hydrolases"/>
    <property type="match status" value="1"/>
</dbReference>
<name>A0A2U7NLU6_9CAUD</name>
<accession>A0A2U7NLU6</accession>
<keyword evidence="1" id="KW-0808">Transferase</keyword>
<keyword evidence="1" id="KW-0418">Kinase</keyword>
<dbReference type="Proteomes" id="UP000247773">
    <property type="component" value="Genome"/>
</dbReference>
<reference evidence="1 2" key="1">
    <citation type="submission" date="2017-04" db="EMBL/GenBank/DDBJ databases">
        <title>Isolation of lytic bacteriophages infecting Pseudomonas strains for biocontrol of fish and shrimp spoilage during chilled storage.</title>
        <authorList>
            <person name="Yang Z."/>
            <person name="Tao X."/>
            <person name="Gao L."/>
            <person name="Rao S."/>
        </authorList>
    </citation>
    <scope>NUCLEOTIDE SEQUENCE [LARGE SCALE GENOMIC DNA]</scope>
</reference>
<proteinExistence type="predicted"/>
<sequence>MIQIIALNGKKRSGKDYMADHLVKEHGFTKMSFASHLKEALIVGLERNIPESYFGVGYVDVLSGEGYDRDQPINLPTKIVYSVLLDALEYLDISLSSVAMIDSTIELRSTNTKILNFVDDTIYINQKPVLEWSIRVLMQQFGTDLVQTYCGKKYWAYQCMQDISSFSTEFNLKKFVIQDLRFDHEVEVLQDKNAAMVFIDTINPTTDSHISEKDLFIPGVINIFNDRTEKFKTEIDKLIKDLK</sequence>
<protein>
    <submittedName>
        <fullName evidence="1">Deoxynucleoside monophosphate kinase</fullName>
    </submittedName>
</protein>
<dbReference type="InterPro" id="IPR027417">
    <property type="entry name" value="P-loop_NTPase"/>
</dbReference>
<keyword evidence="2" id="KW-1185">Reference proteome</keyword>
<gene>
    <name evidence="1" type="ORF">PspYZU05_106</name>
</gene>
<evidence type="ECO:0000313" key="1">
    <source>
        <dbReference type="EMBL" id="ASD52058.1"/>
    </source>
</evidence>
<evidence type="ECO:0000313" key="2">
    <source>
        <dbReference type="Proteomes" id="UP000247773"/>
    </source>
</evidence>
<organism evidence="1 2">
    <name type="scientific">Pseudomonas phage PspYZU05</name>
    <dbReference type="NCBI Taxonomy" id="1983556"/>
    <lineage>
        <taxon>Viruses</taxon>
        <taxon>Duplodnaviria</taxon>
        <taxon>Heunggongvirae</taxon>
        <taxon>Uroviricota</taxon>
        <taxon>Caudoviricetes</taxon>
        <taxon>Pantevenvirales</taxon>
        <taxon>Straboviridae</taxon>
        <taxon>Jiangsuvirus</taxon>
        <taxon>Jiangsuvirus pspyzu05</taxon>
    </lineage>
</organism>
<dbReference type="InterPro" id="IPR048444">
    <property type="entry name" value="DNMK"/>
</dbReference>
<dbReference type="GO" id="GO:0016301">
    <property type="term" value="F:kinase activity"/>
    <property type="evidence" value="ECO:0007669"/>
    <property type="project" value="UniProtKB-KW"/>
</dbReference>
<dbReference type="Gene3D" id="1.10.238.70">
    <property type="match status" value="1"/>
</dbReference>
<dbReference type="EMBL" id="KY971610">
    <property type="protein sequence ID" value="ASD52058.1"/>
    <property type="molecule type" value="Genomic_DNA"/>
</dbReference>
<dbReference type="InterPro" id="IPR023191">
    <property type="entry name" value="DNMP_kinase_N"/>
</dbReference>
<dbReference type="Pfam" id="PF21448">
    <property type="entry name" value="DNMK"/>
    <property type="match status" value="1"/>
</dbReference>